<sequence>MKSSSEEMRSKLKAFKFDEGDRRSRPGGLPSIVPRDQLRFASSAFEQESKLSEIMSHTGILQTTEGRKVKARIDEF</sequence>
<keyword evidence="2" id="KW-0808">Transferase</keyword>
<feature type="non-terminal residue" evidence="2">
    <location>
        <position position="76"/>
    </location>
</feature>
<evidence type="ECO:0000313" key="2">
    <source>
        <dbReference type="EMBL" id="QQP48741.1"/>
    </source>
</evidence>
<dbReference type="AlphaFoldDB" id="A0A7T8HEX2"/>
<feature type="compositionally biased region" description="Basic and acidic residues" evidence="1">
    <location>
        <begin position="1"/>
        <end position="24"/>
    </location>
</feature>
<dbReference type="EMBL" id="CP045895">
    <property type="protein sequence ID" value="QQP48741.1"/>
    <property type="molecule type" value="Genomic_DNA"/>
</dbReference>
<evidence type="ECO:0000256" key="1">
    <source>
        <dbReference type="SAM" id="MobiDB-lite"/>
    </source>
</evidence>
<name>A0A7T8HEX2_CALRO</name>
<protein>
    <submittedName>
        <fullName evidence="2">Dual specificity mitogenactivated protein kinase kinase hemipterouslike</fullName>
    </submittedName>
</protein>
<accession>A0A7T8HEX2</accession>
<dbReference type="GO" id="GO:0016301">
    <property type="term" value="F:kinase activity"/>
    <property type="evidence" value="ECO:0007669"/>
    <property type="project" value="UniProtKB-KW"/>
</dbReference>
<gene>
    <name evidence="2" type="ORF">FKW44_009151</name>
</gene>
<proteinExistence type="predicted"/>
<keyword evidence="2" id="KW-0418">Kinase</keyword>
<feature type="region of interest" description="Disordered" evidence="1">
    <location>
        <begin position="1"/>
        <end position="33"/>
    </location>
</feature>
<keyword evidence="3" id="KW-1185">Reference proteome</keyword>
<dbReference type="Proteomes" id="UP000595437">
    <property type="component" value="Chromosome 6"/>
</dbReference>
<organism evidence="2 3">
    <name type="scientific">Caligus rogercresseyi</name>
    <name type="common">Sea louse</name>
    <dbReference type="NCBI Taxonomy" id="217165"/>
    <lineage>
        <taxon>Eukaryota</taxon>
        <taxon>Metazoa</taxon>
        <taxon>Ecdysozoa</taxon>
        <taxon>Arthropoda</taxon>
        <taxon>Crustacea</taxon>
        <taxon>Multicrustacea</taxon>
        <taxon>Hexanauplia</taxon>
        <taxon>Copepoda</taxon>
        <taxon>Siphonostomatoida</taxon>
        <taxon>Caligidae</taxon>
        <taxon>Caligus</taxon>
    </lineage>
</organism>
<evidence type="ECO:0000313" key="3">
    <source>
        <dbReference type="Proteomes" id="UP000595437"/>
    </source>
</evidence>
<reference evidence="3" key="1">
    <citation type="submission" date="2021-01" db="EMBL/GenBank/DDBJ databases">
        <title>Caligus Genome Assembly.</title>
        <authorList>
            <person name="Gallardo-Escarate C."/>
        </authorList>
    </citation>
    <scope>NUCLEOTIDE SEQUENCE [LARGE SCALE GENOMIC DNA]</scope>
</reference>